<dbReference type="AlphaFoldDB" id="X8APV9"/>
<evidence type="ECO:0000313" key="1">
    <source>
        <dbReference type="EMBL" id="EUA33171.1"/>
    </source>
</evidence>
<accession>X8APV9</accession>
<proteinExistence type="predicted"/>
<protein>
    <submittedName>
        <fullName evidence="1">Uncharacterized protein</fullName>
    </submittedName>
</protein>
<reference evidence="1" key="1">
    <citation type="submission" date="2014-01" db="EMBL/GenBank/DDBJ databases">
        <authorList>
            <person name="Brown-Elliot B."/>
            <person name="Wallace R."/>
            <person name="Lenaerts A."/>
            <person name="Ordway D."/>
            <person name="DeGroote M.A."/>
            <person name="Parker T."/>
            <person name="Sizemore C."/>
            <person name="Tallon L.J."/>
            <person name="Sadzewicz L.K."/>
            <person name="Sengamalay N."/>
            <person name="Fraser C.M."/>
            <person name="Hine E."/>
            <person name="Shefchek K.A."/>
            <person name="Das S.P."/>
            <person name="Tettelin H."/>
        </authorList>
    </citation>
    <scope>NUCLEOTIDE SEQUENCE [LARGE SCALE GENOMIC DNA]</scope>
    <source>
        <strain evidence="1">4042</strain>
    </source>
</reference>
<sequence length="85" mass="9375">MLKPFTPRYFAAIPGVWARRSSEVAQTVVIGLYPSWDISDDGLAAADEFLADPDVPPPLRRLVLEGRAEVERALHAQRFDAAEPA</sequence>
<gene>
    <name evidence="1" type="ORF">I553_7579</name>
</gene>
<comment type="caution">
    <text evidence="1">The sequence shown here is derived from an EMBL/GenBank/DDBJ whole genome shotgun (WGS) entry which is preliminary data.</text>
</comment>
<dbReference type="EMBL" id="JAOB01000047">
    <property type="protein sequence ID" value="EUA33171.1"/>
    <property type="molecule type" value="Genomic_DNA"/>
</dbReference>
<dbReference type="PATRIC" id="fig|1299334.3.peg.4962"/>
<name>X8APV9_MYCXE</name>
<organism evidence="1">
    <name type="scientific">Mycobacterium xenopi 4042</name>
    <dbReference type="NCBI Taxonomy" id="1299334"/>
    <lineage>
        <taxon>Bacteria</taxon>
        <taxon>Bacillati</taxon>
        <taxon>Actinomycetota</taxon>
        <taxon>Actinomycetes</taxon>
        <taxon>Mycobacteriales</taxon>
        <taxon>Mycobacteriaceae</taxon>
        <taxon>Mycobacterium</taxon>
    </lineage>
</organism>